<keyword evidence="4 8" id="KW-1003">Cell membrane</keyword>
<evidence type="ECO:0000256" key="3">
    <source>
        <dbReference type="ARBA" id="ARBA00022448"/>
    </source>
</evidence>
<evidence type="ECO:0000256" key="2">
    <source>
        <dbReference type="ARBA" id="ARBA00009142"/>
    </source>
</evidence>
<evidence type="ECO:0000256" key="4">
    <source>
        <dbReference type="ARBA" id="ARBA00022475"/>
    </source>
</evidence>
<proteinExistence type="inferred from homology"/>
<evidence type="ECO:0000313" key="9">
    <source>
        <dbReference type="EMBL" id="MDT0345476.1"/>
    </source>
</evidence>
<dbReference type="PANTHER" id="PTHR30269">
    <property type="entry name" value="TRANSMEMBRANE PROTEIN YFCA"/>
    <property type="match status" value="1"/>
</dbReference>
<gene>
    <name evidence="9" type="ORF">RM590_23155</name>
</gene>
<dbReference type="Pfam" id="PF01925">
    <property type="entry name" value="TauE"/>
    <property type="match status" value="1"/>
</dbReference>
<dbReference type="InterPro" id="IPR002781">
    <property type="entry name" value="TM_pro_TauE-like"/>
</dbReference>
<name>A0ABU2MV03_9ACTN</name>
<keyword evidence="5 8" id="KW-0812">Transmembrane</keyword>
<comment type="subcellular location">
    <subcellularLocation>
        <location evidence="1 8">Cell membrane</location>
        <topology evidence="1 8">Multi-pass membrane protein</topology>
    </subcellularLocation>
</comment>
<evidence type="ECO:0000256" key="6">
    <source>
        <dbReference type="ARBA" id="ARBA00022989"/>
    </source>
</evidence>
<accession>A0ABU2MV03</accession>
<keyword evidence="7 8" id="KW-0472">Membrane</keyword>
<reference evidence="10" key="1">
    <citation type="submission" date="2023-07" db="EMBL/GenBank/DDBJ databases">
        <title>30 novel species of actinomycetes from the DSMZ collection.</title>
        <authorList>
            <person name="Nouioui I."/>
        </authorList>
    </citation>
    <scope>NUCLEOTIDE SEQUENCE [LARGE SCALE GENOMIC DNA]</scope>
    <source>
        <strain evidence="10">DSM 44938</strain>
    </source>
</reference>
<comment type="similarity">
    <text evidence="2 8">Belongs to the 4-toluene sulfonate uptake permease (TSUP) (TC 2.A.102) family.</text>
</comment>
<keyword evidence="6 8" id="KW-1133">Transmembrane helix</keyword>
<feature type="transmembrane region" description="Helical" evidence="8">
    <location>
        <begin position="44"/>
        <end position="61"/>
    </location>
</feature>
<feature type="transmembrane region" description="Helical" evidence="8">
    <location>
        <begin position="138"/>
        <end position="161"/>
    </location>
</feature>
<feature type="transmembrane region" description="Helical" evidence="8">
    <location>
        <begin position="101"/>
        <end position="117"/>
    </location>
</feature>
<feature type="transmembrane region" description="Helical" evidence="8">
    <location>
        <begin position="232"/>
        <end position="251"/>
    </location>
</feature>
<evidence type="ECO:0000256" key="8">
    <source>
        <dbReference type="RuleBase" id="RU363041"/>
    </source>
</evidence>
<feature type="transmembrane region" description="Helical" evidence="8">
    <location>
        <begin position="206"/>
        <end position="226"/>
    </location>
</feature>
<keyword evidence="10" id="KW-1185">Reference proteome</keyword>
<evidence type="ECO:0000313" key="10">
    <source>
        <dbReference type="Proteomes" id="UP001183246"/>
    </source>
</evidence>
<comment type="caution">
    <text evidence="9">The sequence shown here is derived from an EMBL/GenBank/DDBJ whole genome shotgun (WGS) entry which is preliminary data.</text>
</comment>
<sequence length="262" mass="26231">MSEMLLVLLAGAVAGTLNSIGGGGTFVALPALVAVGMSPVTANASSTIALVPGSLAGAWVYRRELTPVGTTSTTALTAVSALGGGLGAGLLLALPATSFDAAVPWLLAFATVVLAFGRRVSQALNTALGRTGGMSSRTVLIGQFVLAVYGGYFGGAVGILMLAPWSIGLGLDTAVGNPTRIVQTAAIYLSATALFLVASDALNSPLLLTGMLAGAVAGGLAGAHVARRLPARLLRGVILTTAVSMTVLYFVSRCPPLDFKFT</sequence>
<evidence type="ECO:0000256" key="7">
    <source>
        <dbReference type="ARBA" id="ARBA00023136"/>
    </source>
</evidence>
<dbReference type="PANTHER" id="PTHR30269:SF0">
    <property type="entry name" value="MEMBRANE TRANSPORTER PROTEIN YFCA-RELATED"/>
    <property type="match status" value="1"/>
</dbReference>
<feature type="transmembrane region" description="Helical" evidence="8">
    <location>
        <begin position="73"/>
        <end position="95"/>
    </location>
</feature>
<evidence type="ECO:0000256" key="1">
    <source>
        <dbReference type="ARBA" id="ARBA00004651"/>
    </source>
</evidence>
<organism evidence="9 10">
    <name type="scientific">Streptomyces litchfieldiae</name>
    <dbReference type="NCBI Taxonomy" id="3075543"/>
    <lineage>
        <taxon>Bacteria</taxon>
        <taxon>Bacillati</taxon>
        <taxon>Actinomycetota</taxon>
        <taxon>Actinomycetes</taxon>
        <taxon>Kitasatosporales</taxon>
        <taxon>Streptomycetaceae</taxon>
        <taxon>Streptomyces</taxon>
    </lineage>
</organism>
<dbReference type="InterPro" id="IPR052017">
    <property type="entry name" value="TSUP"/>
</dbReference>
<dbReference type="Proteomes" id="UP001183246">
    <property type="component" value="Unassembled WGS sequence"/>
</dbReference>
<keyword evidence="3" id="KW-0813">Transport</keyword>
<evidence type="ECO:0000256" key="5">
    <source>
        <dbReference type="ARBA" id="ARBA00022692"/>
    </source>
</evidence>
<dbReference type="EMBL" id="JAVREL010000014">
    <property type="protein sequence ID" value="MDT0345476.1"/>
    <property type="molecule type" value="Genomic_DNA"/>
</dbReference>
<protein>
    <recommendedName>
        <fullName evidence="8">Probable membrane transporter protein</fullName>
    </recommendedName>
</protein>